<keyword evidence="4" id="KW-0472">Membrane</keyword>
<evidence type="ECO:0000313" key="6">
    <source>
        <dbReference type="EMBL" id="SFI10451.1"/>
    </source>
</evidence>
<dbReference type="GO" id="GO:0015036">
    <property type="term" value="F:disulfide oxidoreductase activity"/>
    <property type="evidence" value="ECO:0007669"/>
    <property type="project" value="UniProtKB-ARBA"/>
</dbReference>
<evidence type="ECO:0000256" key="2">
    <source>
        <dbReference type="ARBA" id="ARBA00022748"/>
    </source>
</evidence>
<feature type="transmembrane region" description="Helical" evidence="4">
    <location>
        <begin position="33"/>
        <end position="53"/>
    </location>
</feature>
<organism evidence="6 7">
    <name type="scientific">Modicisalibacter xianhensis</name>
    <dbReference type="NCBI Taxonomy" id="442341"/>
    <lineage>
        <taxon>Bacteria</taxon>
        <taxon>Pseudomonadati</taxon>
        <taxon>Pseudomonadota</taxon>
        <taxon>Gammaproteobacteria</taxon>
        <taxon>Oceanospirillales</taxon>
        <taxon>Halomonadaceae</taxon>
        <taxon>Modicisalibacter</taxon>
    </lineage>
</organism>
<keyword evidence="2" id="KW-0201">Cytochrome c-type biogenesis</keyword>
<feature type="transmembrane region" description="Helical" evidence="4">
    <location>
        <begin position="60"/>
        <end position="79"/>
    </location>
</feature>
<dbReference type="SUPFAM" id="SSF52833">
    <property type="entry name" value="Thioredoxin-like"/>
    <property type="match status" value="1"/>
</dbReference>
<dbReference type="InterPro" id="IPR017937">
    <property type="entry name" value="Thioredoxin_CS"/>
</dbReference>
<dbReference type="PROSITE" id="PS00194">
    <property type="entry name" value="THIOREDOXIN_1"/>
    <property type="match status" value="1"/>
</dbReference>
<sequence length="282" mass="31300">MRRTKTRSRYPKDTWPVMDALALGPLLIPLPRLYAFIAALVLLLASLPVLRLATPLRTRWFNGLLLAWLVAARLGHVLMHWDSYSASPLDGLKFWQPGYSATWGLLGAAAWSAWILRHRLVTLITSQVLLATAFALWLGLSLWNPLAGDQQIQALPELALDNLDGEHVALSSLQGETVILNLWASWCPPCRREMPLLAQADARDGVQVVVANQGETLLEVTRYLDTHGLFFEHALLDPRQQLMALTAAPGLPTTLLFDASGRLADQHVGELSRAQLEAWLSR</sequence>
<dbReference type="CDD" id="cd02966">
    <property type="entry name" value="TlpA_like_family"/>
    <property type="match status" value="1"/>
</dbReference>
<dbReference type="PROSITE" id="PS51352">
    <property type="entry name" value="THIOREDOXIN_2"/>
    <property type="match status" value="1"/>
</dbReference>
<dbReference type="Proteomes" id="UP000199040">
    <property type="component" value="Unassembled WGS sequence"/>
</dbReference>
<evidence type="ECO:0000313" key="7">
    <source>
        <dbReference type="Proteomes" id="UP000199040"/>
    </source>
</evidence>
<name>A0A1I3FHS5_9GAMM</name>
<feature type="domain" description="Thioredoxin" evidence="5">
    <location>
        <begin position="149"/>
        <end position="282"/>
    </location>
</feature>
<dbReference type="PANTHER" id="PTHR42852:SF13">
    <property type="entry name" value="PROTEIN DIPZ"/>
    <property type="match status" value="1"/>
</dbReference>
<keyword evidence="6" id="KW-0413">Isomerase</keyword>
<evidence type="ECO:0000259" key="5">
    <source>
        <dbReference type="PROSITE" id="PS51352"/>
    </source>
</evidence>
<keyword evidence="3" id="KW-0676">Redox-active center</keyword>
<feature type="transmembrane region" description="Helical" evidence="4">
    <location>
        <begin position="99"/>
        <end position="116"/>
    </location>
</feature>
<keyword evidence="4" id="KW-1133">Transmembrane helix</keyword>
<comment type="subcellular location">
    <subcellularLocation>
        <location evidence="1">Cell envelope</location>
    </subcellularLocation>
</comment>
<dbReference type="EMBL" id="FOPY01000018">
    <property type="protein sequence ID" value="SFI10451.1"/>
    <property type="molecule type" value="Genomic_DNA"/>
</dbReference>
<evidence type="ECO:0000256" key="4">
    <source>
        <dbReference type="SAM" id="Phobius"/>
    </source>
</evidence>
<dbReference type="InterPro" id="IPR050553">
    <property type="entry name" value="Thioredoxin_ResA/DsbE_sf"/>
</dbReference>
<dbReference type="InterPro" id="IPR013740">
    <property type="entry name" value="Redoxin"/>
</dbReference>
<protein>
    <submittedName>
        <fullName evidence="6">Thiol-disulfide isomerase or thioredoxin</fullName>
    </submittedName>
</protein>
<evidence type="ECO:0000256" key="1">
    <source>
        <dbReference type="ARBA" id="ARBA00004196"/>
    </source>
</evidence>
<dbReference type="InterPro" id="IPR013766">
    <property type="entry name" value="Thioredoxin_domain"/>
</dbReference>
<reference evidence="6 7" key="1">
    <citation type="submission" date="2016-10" db="EMBL/GenBank/DDBJ databases">
        <authorList>
            <person name="de Groot N.N."/>
        </authorList>
    </citation>
    <scope>NUCLEOTIDE SEQUENCE [LARGE SCALE GENOMIC DNA]</scope>
    <source>
        <strain evidence="6 7">CGMCC 1.6848</strain>
    </source>
</reference>
<dbReference type="GO" id="GO:0016853">
    <property type="term" value="F:isomerase activity"/>
    <property type="evidence" value="ECO:0007669"/>
    <property type="project" value="UniProtKB-KW"/>
</dbReference>
<dbReference type="Gene3D" id="3.40.30.10">
    <property type="entry name" value="Glutaredoxin"/>
    <property type="match status" value="1"/>
</dbReference>
<accession>A0A1I3FHS5</accession>
<dbReference type="AlphaFoldDB" id="A0A1I3FHS5"/>
<dbReference type="Pfam" id="PF08534">
    <property type="entry name" value="Redoxin"/>
    <property type="match status" value="1"/>
</dbReference>
<dbReference type="InterPro" id="IPR036249">
    <property type="entry name" value="Thioredoxin-like_sf"/>
</dbReference>
<keyword evidence="4" id="KW-0812">Transmembrane</keyword>
<proteinExistence type="predicted"/>
<gene>
    <name evidence="6" type="ORF">SAMN04487959_11837</name>
</gene>
<feature type="transmembrane region" description="Helical" evidence="4">
    <location>
        <begin position="128"/>
        <end position="146"/>
    </location>
</feature>
<dbReference type="GO" id="GO:0030313">
    <property type="term" value="C:cell envelope"/>
    <property type="evidence" value="ECO:0007669"/>
    <property type="project" value="UniProtKB-SubCell"/>
</dbReference>
<dbReference type="GO" id="GO:0017004">
    <property type="term" value="P:cytochrome complex assembly"/>
    <property type="evidence" value="ECO:0007669"/>
    <property type="project" value="UniProtKB-KW"/>
</dbReference>
<evidence type="ECO:0000256" key="3">
    <source>
        <dbReference type="ARBA" id="ARBA00023284"/>
    </source>
</evidence>
<keyword evidence="7" id="KW-1185">Reference proteome</keyword>
<dbReference type="PANTHER" id="PTHR42852">
    <property type="entry name" value="THIOL:DISULFIDE INTERCHANGE PROTEIN DSBE"/>
    <property type="match status" value="1"/>
</dbReference>
<dbReference type="STRING" id="442341.SAMN04487959_11837"/>